<dbReference type="CDD" id="cd07042">
    <property type="entry name" value="STAS_SulP_like_sulfate_transporter"/>
    <property type="match status" value="1"/>
</dbReference>
<dbReference type="CDD" id="cd00158">
    <property type="entry name" value="RHOD"/>
    <property type="match status" value="1"/>
</dbReference>
<feature type="transmembrane region" description="Helical" evidence="5">
    <location>
        <begin position="272"/>
        <end position="291"/>
    </location>
</feature>
<dbReference type="EMBL" id="VXPY01000013">
    <property type="protein sequence ID" value="MYD89195.1"/>
    <property type="molecule type" value="Genomic_DNA"/>
</dbReference>
<feature type="transmembrane region" description="Helical" evidence="5">
    <location>
        <begin position="411"/>
        <end position="433"/>
    </location>
</feature>
<dbReference type="InterPro" id="IPR036513">
    <property type="entry name" value="STAS_dom_sf"/>
</dbReference>
<feature type="transmembrane region" description="Helical" evidence="5">
    <location>
        <begin position="117"/>
        <end position="138"/>
    </location>
</feature>
<protein>
    <submittedName>
        <fullName evidence="8">STAS domain-containing protein</fullName>
    </submittedName>
</protein>
<dbReference type="AlphaFoldDB" id="A0A6B1DQW9"/>
<feature type="transmembrane region" description="Helical" evidence="5">
    <location>
        <begin position="221"/>
        <end position="241"/>
    </location>
</feature>
<keyword evidence="2 5" id="KW-0812">Transmembrane</keyword>
<dbReference type="Pfam" id="PF00581">
    <property type="entry name" value="Rhodanese"/>
    <property type="match status" value="1"/>
</dbReference>
<dbReference type="PROSITE" id="PS50206">
    <property type="entry name" value="RHODANESE_3"/>
    <property type="match status" value="1"/>
</dbReference>
<evidence type="ECO:0000256" key="1">
    <source>
        <dbReference type="ARBA" id="ARBA00004141"/>
    </source>
</evidence>
<feature type="transmembrane region" description="Helical" evidence="5">
    <location>
        <begin position="343"/>
        <end position="365"/>
    </location>
</feature>
<keyword evidence="4 5" id="KW-0472">Membrane</keyword>
<dbReference type="SMART" id="SM00450">
    <property type="entry name" value="RHOD"/>
    <property type="match status" value="1"/>
</dbReference>
<sequence>MSVQAEVLQTISRPVEASLQTLLRPVRFFRDYNPDDFPADLVAGITTGIILIPQSIAYALIAGLPPEVGLYTAIVAPIAAALWGSSNHLHTGPTNAESLLVLMIVSSVATSSDPIEFLLIAGLLTVLIGVMRLALGLLRAGFIINFISDAVMVGFTAGAGLLIITFQLSGLLGLDVERTFTFIDAARTLGQTWEGLHFVSLALGLGTVILIFALPQLHPRLPSLFLSVFLMSVLVASFGLAHRGVSVIAPVPAVLPPVANLPLTDFQLVAKLIPGASAIALIGLIEALTIARSIASQTGQHLDNNQEIVGQGVANILVGFLSGYCASGSFTRSRVNLNAGGRTPMTTLLSGVFVLVAVLTLGWAIRYLAKPVLAGFVIATAITLINLPHALQILRTSKSETFIMLVTWGSVFVFSLVEAVAIGITASLLVYVYKTSRPRVVPLVPDAKFKHLRERNPNKDPVCPQLDIIAIEGDLYFGAANHVEYLLRNRLADAGRQYYVLLNLQNMVRVDISGVHMLENYVNEIRGQGGDVYFFKMTDIARRLFTSSGFMDLVGPDHFLHDENAIDYLFHRVLNPKVCIYDCPLRVFRECQNLPKISIPFQDKIQGMTSLPYVPLIHVEELEGRCTRRPLDFELIDVREEMEWDRGHIQVARHMAYSTFSVEDLDVTPDREVVVISRSTRRSRIIAYVLMESGFSNVKVVEGGMSAWIDASFMTAISVYT</sequence>
<dbReference type="PROSITE" id="PS50801">
    <property type="entry name" value="STAS"/>
    <property type="match status" value="1"/>
</dbReference>
<evidence type="ECO:0000256" key="4">
    <source>
        <dbReference type="ARBA" id="ARBA00023136"/>
    </source>
</evidence>
<evidence type="ECO:0000259" key="6">
    <source>
        <dbReference type="PROSITE" id="PS50206"/>
    </source>
</evidence>
<evidence type="ECO:0000259" key="7">
    <source>
        <dbReference type="PROSITE" id="PS50801"/>
    </source>
</evidence>
<feature type="transmembrane region" description="Helical" evidence="5">
    <location>
        <begin position="41"/>
        <end position="61"/>
    </location>
</feature>
<comment type="subcellular location">
    <subcellularLocation>
        <location evidence="1">Membrane</location>
        <topology evidence="1">Multi-pass membrane protein</topology>
    </subcellularLocation>
</comment>
<evidence type="ECO:0000313" key="8">
    <source>
        <dbReference type="EMBL" id="MYD89195.1"/>
    </source>
</evidence>
<dbReference type="InterPro" id="IPR011547">
    <property type="entry name" value="SLC26A/SulP_dom"/>
</dbReference>
<dbReference type="InterPro" id="IPR001902">
    <property type="entry name" value="SLC26A/SulP_fam"/>
</dbReference>
<dbReference type="PANTHER" id="PTHR11814">
    <property type="entry name" value="SULFATE TRANSPORTER"/>
    <property type="match status" value="1"/>
</dbReference>
<dbReference type="InterPro" id="IPR036873">
    <property type="entry name" value="Rhodanese-like_dom_sf"/>
</dbReference>
<feature type="domain" description="STAS" evidence="7">
    <location>
        <begin position="468"/>
        <end position="555"/>
    </location>
</feature>
<feature type="transmembrane region" description="Helical" evidence="5">
    <location>
        <begin position="68"/>
        <end position="85"/>
    </location>
</feature>
<dbReference type="GO" id="GO:0016020">
    <property type="term" value="C:membrane"/>
    <property type="evidence" value="ECO:0007669"/>
    <property type="project" value="UniProtKB-SubCell"/>
</dbReference>
<dbReference type="Gene3D" id="3.30.750.24">
    <property type="entry name" value="STAS domain"/>
    <property type="match status" value="1"/>
</dbReference>
<accession>A0A6B1DQW9</accession>
<feature type="domain" description="Rhodanese" evidence="6">
    <location>
        <begin position="632"/>
        <end position="717"/>
    </location>
</feature>
<dbReference type="Pfam" id="PF01740">
    <property type="entry name" value="STAS"/>
    <property type="match status" value="1"/>
</dbReference>
<dbReference type="InterPro" id="IPR001763">
    <property type="entry name" value="Rhodanese-like_dom"/>
</dbReference>
<comment type="caution">
    <text evidence="8">The sequence shown here is derived from an EMBL/GenBank/DDBJ whole genome shotgun (WGS) entry which is preliminary data.</text>
</comment>
<dbReference type="SUPFAM" id="SSF52091">
    <property type="entry name" value="SpoIIaa-like"/>
    <property type="match status" value="1"/>
</dbReference>
<gene>
    <name evidence="8" type="ORF">F4Y08_02480</name>
</gene>
<feature type="transmembrane region" description="Helical" evidence="5">
    <location>
        <begin position="372"/>
        <end position="391"/>
    </location>
</feature>
<evidence type="ECO:0000256" key="3">
    <source>
        <dbReference type="ARBA" id="ARBA00022989"/>
    </source>
</evidence>
<dbReference type="Pfam" id="PF00916">
    <property type="entry name" value="Sulfate_transp"/>
    <property type="match status" value="1"/>
</dbReference>
<evidence type="ECO:0000256" key="2">
    <source>
        <dbReference type="ARBA" id="ARBA00022692"/>
    </source>
</evidence>
<name>A0A6B1DQW9_9CHLR</name>
<organism evidence="8">
    <name type="scientific">Caldilineaceae bacterium SB0662_bin_9</name>
    <dbReference type="NCBI Taxonomy" id="2605258"/>
    <lineage>
        <taxon>Bacteria</taxon>
        <taxon>Bacillati</taxon>
        <taxon>Chloroflexota</taxon>
        <taxon>Caldilineae</taxon>
        <taxon>Caldilineales</taxon>
        <taxon>Caldilineaceae</taxon>
    </lineage>
</organism>
<dbReference type="InterPro" id="IPR002645">
    <property type="entry name" value="STAS_dom"/>
</dbReference>
<dbReference type="SUPFAM" id="SSF52821">
    <property type="entry name" value="Rhodanese/Cell cycle control phosphatase"/>
    <property type="match status" value="1"/>
</dbReference>
<feature type="transmembrane region" description="Helical" evidence="5">
    <location>
        <begin position="312"/>
        <end position="331"/>
    </location>
</feature>
<evidence type="ECO:0000256" key="5">
    <source>
        <dbReference type="SAM" id="Phobius"/>
    </source>
</evidence>
<keyword evidence="3 5" id="KW-1133">Transmembrane helix</keyword>
<dbReference type="GO" id="GO:0055085">
    <property type="term" value="P:transmembrane transport"/>
    <property type="evidence" value="ECO:0007669"/>
    <property type="project" value="InterPro"/>
</dbReference>
<reference evidence="8" key="1">
    <citation type="submission" date="2019-09" db="EMBL/GenBank/DDBJ databases">
        <title>Characterisation of the sponge microbiome using genome-centric metagenomics.</title>
        <authorList>
            <person name="Engelberts J.P."/>
            <person name="Robbins S.J."/>
            <person name="De Goeij J.M."/>
            <person name="Aranda M."/>
            <person name="Bell S.C."/>
            <person name="Webster N.S."/>
        </authorList>
    </citation>
    <scope>NUCLEOTIDE SEQUENCE</scope>
    <source>
        <strain evidence="8">SB0662_bin_9</strain>
    </source>
</reference>
<dbReference type="Gene3D" id="3.40.250.10">
    <property type="entry name" value="Rhodanese-like domain"/>
    <property type="match status" value="1"/>
</dbReference>
<feature type="transmembrane region" description="Helical" evidence="5">
    <location>
        <begin position="194"/>
        <end position="214"/>
    </location>
</feature>
<proteinExistence type="predicted"/>
<feature type="transmembrane region" description="Helical" evidence="5">
    <location>
        <begin position="150"/>
        <end position="174"/>
    </location>
</feature>